<proteinExistence type="predicted"/>
<accession>A0AAE1B6D7</accession>
<evidence type="ECO:0000313" key="1">
    <source>
        <dbReference type="EMBL" id="KAK3800390.1"/>
    </source>
</evidence>
<sequence length="100" mass="11670">MWHTVRLVAGDNYLDERRKVKQRLQFIFAQKIKICLNSEEGKKLQVASDCQNVPMIRILHFGHFPEASTCNLRVVIDHGKLYTDQIPIKPKLLLVRVKET</sequence>
<dbReference type="AlphaFoldDB" id="A0AAE1B6D7"/>
<protein>
    <submittedName>
        <fullName evidence="1">Uncharacterized protein</fullName>
    </submittedName>
</protein>
<keyword evidence="2" id="KW-1185">Reference proteome</keyword>
<dbReference type="Proteomes" id="UP001283361">
    <property type="component" value="Unassembled WGS sequence"/>
</dbReference>
<name>A0AAE1B6D7_9GAST</name>
<dbReference type="EMBL" id="JAWDGP010000459">
    <property type="protein sequence ID" value="KAK3800390.1"/>
    <property type="molecule type" value="Genomic_DNA"/>
</dbReference>
<organism evidence="1 2">
    <name type="scientific">Elysia crispata</name>
    <name type="common">lettuce slug</name>
    <dbReference type="NCBI Taxonomy" id="231223"/>
    <lineage>
        <taxon>Eukaryota</taxon>
        <taxon>Metazoa</taxon>
        <taxon>Spiralia</taxon>
        <taxon>Lophotrochozoa</taxon>
        <taxon>Mollusca</taxon>
        <taxon>Gastropoda</taxon>
        <taxon>Heterobranchia</taxon>
        <taxon>Euthyneura</taxon>
        <taxon>Panpulmonata</taxon>
        <taxon>Sacoglossa</taxon>
        <taxon>Placobranchoidea</taxon>
        <taxon>Plakobranchidae</taxon>
        <taxon>Elysia</taxon>
    </lineage>
</organism>
<gene>
    <name evidence="1" type="ORF">RRG08_052773</name>
</gene>
<comment type="caution">
    <text evidence="1">The sequence shown here is derived from an EMBL/GenBank/DDBJ whole genome shotgun (WGS) entry which is preliminary data.</text>
</comment>
<evidence type="ECO:0000313" key="2">
    <source>
        <dbReference type="Proteomes" id="UP001283361"/>
    </source>
</evidence>
<reference evidence="1" key="1">
    <citation type="journal article" date="2023" name="G3 (Bethesda)">
        <title>A reference genome for the long-term kleptoplast-retaining sea slug Elysia crispata morphotype clarki.</title>
        <authorList>
            <person name="Eastman K.E."/>
            <person name="Pendleton A.L."/>
            <person name="Shaikh M.A."/>
            <person name="Suttiyut T."/>
            <person name="Ogas R."/>
            <person name="Tomko P."/>
            <person name="Gavelis G."/>
            <person name="Widhalm J.R."/>
            <person name="Wisecaver J.H."/>
        </authorList>
    </citation>
    <scope>NUCLEOTIDE SEQUENCE</scope>
    <source>
        <strain evidence="1">ECLA1</strain>
    </source>
</reference>